<protein>
    <submittedName>
        <fullName evidence="1">Uncharacterized protein</fullName>
    </submittedName>
</protein>
<keyword evidence="2" id="KW-1185">Reference proteome</keyword>
<sequence length="72" mass="8612">MLKLAKELVLIEVEHEFRDYNMFKEFGCYANNIPNATVLLTSIEVHMLQCCESWYWWDTKVTIPNWREMAAP</sequence>
<reference evidence="1" key="2">
    <citation type="submission" date="2020-11" db="EMBL/GenBank/DDBJ databases">
        <authorList>
            <person name="McCartney M.A."/>
            <person name="Auch B."/>
            <person name="Kono T."/>
            <person name="Mallez S."/>
            <person name="Becker A."/>
            <person name="Gohl D.M."/>
            <person name="Silverstein K.A.T."/>
            <person name="Koren S."/>
            <person name="Bechman K.B."/>
            <person name="Herman A."/>
            <person name="Abrahante J.E."/>
            <person name="Garbe J."/>
        </authorList>
    </citation>
    <scope>NUCLEOTIDE SEQUENCE</scope>
    <source>
        <strain evidence="1">Duluth1</strain>
        <tissue evidence="1">Whole animal</tissue>
    </source>
</reference>
<gene>
    <name evidence="1" type="ORF">DPMN_128607</name>
</gene>
<reference evidence="1" key="1">
    <citation type="journal article" date="2019" name="bioRxiv">
        <title>The Genome of the Zebra Mussel, Dreissena polymorpha: A Resource for Invasive Species Research.</title>
        <authorList>
            <person name="McCartney M.A."/>
            <person name="Auch B."/>
            <person name="Kono T."/>
            <person name="Mallez S."/>
            <person name="Zhang Y."/>
            <person name="Obille A."/>
            <person name="Becker A."/>
            <person name="Abrahante J.E."/>
            <person name="Garbe J."/>
            <person name="Badalamenti J.P."/>
            <person name="Herman A."/>
            <person name="Mangelson H."/>
            <person name="Liachko I."/>
            <person name="Sullivan S."/>
            <person name="Sone E.D."/>
            <person name="Koren S."/>
            <person name="Silverstein K.A.T."/>
            <person name="Beckman K.B."/>
            <person name="Gohl D.M."/>
        </authorList>
    </citation>
    <scope>NUCLEOTIDE SEQUENCE</scope>
    <source>
        <strain evidence="1">Duluth1</strain>
        <tissue evidence="1">Whole animal</tissue>
    </source>
</reference>
<evidence type="ECO:0000313" key="1">
    <source>
        <dbReference type="EMBL" id="KAH3826697.1"/>
    </source>
</evidence>
<dbReference type="AlphaFoldDB" id="A0A9D4H7H5"/>
<comment type="caution">
    <text evidence="1">The sequence shown here is derived from an EMBL/GenBank/DDBJ whole genome shotgun (WGS) entry which is preliminary data.</text>
</comment>
<accession>A0A9D4H7H5</accession>
<evidence type="ECO:0000313" key="2">
    <source>
        <dbReference type="Proteomes" id="UP000828390"/>
    </source>
</evidence>
<dbReference type="EMBL" id="JAIWYP010000005">
    <property type="protein sequence ID" value="KAH3826697.1"/>
    <property type="molecule type" value="Genomic_DNA"/>
</dbReference>
<proteinExistence type="predicted"/>
<organism evidence="1 2">
    <name type="scientific">Dreissena polymorpha</name>
    <name type="common">Zebra mussel</name>
    <name type="synonym">Mytilus polymorpha</name>
    <dbReference type="NCBI Taxonomy" id="45954"/>
    <lineage>
        <taxon>Eukaryota</taxon>
        <taxon>Metazoa</taxon>
        <taxon>Spiralia</taxon>
        <taxon>Lophotrochozoa</taxon>
        <taxon>Mollusca</taxon>
        <taxon>Bivalvia</taxon>
        <taxon>Autobranchia</taxon>
        <taxon>Heteroconchia</taxon>
        <taxon>Euheterodonta</taxon>
        <taxon>Imparidentia</taxon>
        <taxon>Neoheterodontei</taxon>
        <taxon>Myida</taxon>
        <taxon>Dreissenoidea</taxon>
        <taxon>Dreissenidae</taxon>
        <taxon>Dreissena</taxon>
    </lineage>
</organism>
<name>A0A9D4H7H5_DREPO</name>
<dbReference type="Proteomes" id="UP000828390">
    <property type="component" value="Unassembled WGS sequence"/>
</dbReference>